<evidence type="ECO:0000313" key="1">
    <source>
        <dbReference type="EMBL" id="MBM3274671.1"/>
    </source>
</evidence>
<proteinExistence type="predicted"/>
<sequence>LGVTDLFVETFRGGRTNFIGNATFPSRYPEDVLAVYVKEGKRRGIRIHAWLHTLDFGPDWAKAYPDTLVQDGYGKSSTSTERGSNRVSPALAEVRREVAQLIDDVASRSVDGVMLDYLRYPTRLKGDDIDDTPDPRNFFGYNLRQFAAILLRSPDLATPEAREFLASGTLARDEQREDLLARWKAALSVDLEELITVGKARAKAHGLTYGVAYFPDYYFHRHDSRVQESRRWATEFDLLSPMCYQYYLDEFPGPYGTYTIHRALEIAEDSIARVPADKGPALMPSFTAEVPGTAQEARFHHRSLREQTAFLKGRVFDKAFPRTIGVAYFSYGWIFLDSETRRKASG</sequence>
<dbReference type="PANTHER" id="PTHR43405:SF1">
    <property type="entry name" value="GLYCOSYL HYDROLASE DIGH"/>
    <property type="match status" value="1"/>
</dbReference>
<organism evidence="1 2">
    <name type="scientific">Candidatus Tanganyikabacteria bacterium</name>
    <dbReference type="NCBI Taxonomy" id="2961651"/>
    <lineage>
        <taxon>Bacteria</taxon>
        <taxon>Bacillati</taxon>
        <taxon>Candidatus Sericytochromatia</taxon>
        <taxon>Candidatus Tanganyikabacteria</taxon>
    </lineage>
</organism>
<dbReference type="InterPro" id="IPR052177">
    <property type="entry name" value="Divisome_Glycosyl_Hydrolase"/>
</dbReference>
<reference evidence="1 2" key="1">
    <citation type="submission" date="2019-03" db="EMBL/GenBank/DDBJ databases">
        <title>Lake Tanganyika Metagenome-Assembled Genomes (MAGs).</title>
        <authorList>
            <person name="Tran P."/>
        </authorList>
    </citation>
    <scope>NUCLEOTIDE SEQUENCE [LARGE SCALE GENOMIC DNA]</scope>
    <source>
        <strain evidence="1">K_DeepCast_65m_m2_236</strain>
    </source>
</reference>
<evidence type="ECO:0008006" key="3">
    <source>
        <dbReference type="Google" id="ProtNLM"/>
    </source>
</evidence>
<dbReference type="EMBL" id="VGJX01000288">
    <property type="protein sequence ID" value="MBM3274671.1"/>
    <property type="molecule type" value="Genomic_DNA"/>
</dbReference>
<gene>
    <name evidence="1" type="ORF">FJZ00_05940</name>
</gene>
<feature type="non-terminal residue" evidence="1">
    <location>
        <position position="1"/>
    </location>
</feature>
<dbReference type="InterPro" id="IPR017853">
    <property type="entry name" value="GH"/>
</dbReference>
<protein>
    <recommendedName>
        <fullName evidence="3">Glycosyl hydrolase-like 10 domain-containing protein</fullName>
    </recommendedName>
</protein>
<name>A0A938BKX1_9BACT</name>
<dbReference type="Gene3D" id="3.20.20.80">
    <property type="entry name" value="Glycosidases"/>
    <property type="match status" value="1"/>
</dbReference>
<dbReference type="PANTHER" id="PTHR43405">
    <property type="entry name" value="GLYCOSYL HYDROLASE DIGH"/>
    <property type="match status" value="1"/>
</dbReference>
<comment type="caution">
    <text evidence="1">The sequence shown here is derived from an EMBL/GenBank/DDBJ whole genome shotgun (WGS) entry which is preliminary data.</text>
</comment>
<evidence type="ECO:0000313" key="2">
    <source>
        <dbReference type="Proteomes" id="UP000703893"/>
    </source>
</evidence>
<dbReference type="AlphaFoldDB" id="A0A938BKX1"/>
<dbReference type="SUPFAM" id="SSF51445">
    <property type="entry name" value="(Trans)glycosidases"/>
    <property type="match status" value="1"/>
</dbReference>
<accession>A0A938BKX1</accession>
<dbReference type="Proteomes" id="UP000703893">
    <property type="component" value="Unassembled WGS sequence"/>
</dbReference>